<proteinExistence type="predicted"/>
<feature type="transmembrane region" description="Helical" evidence="1">
    <location>
        <begin position="62"/>
        <end position="88"/>
    </location>
</feature>
<comment type="caution">
    <text evidence="2">The sequence shown here is derived from an EMBL/GenBank/DDBJ whole genome shotgun (WGS) entry which is preliminary data.</text>
</comment>
<organism evidence="2 3">
    <name type="scientific">Candidatus Uhrbacteria bacterium CG10_big_fil_rev_8_21_14_0_10_48_11</name>
    <dbReference type="NCBI Taxonomy" id="1975037"/>
    <lineage>
        <taxon>Bacteria</taxon>
        <taxon>Candidatus Uhriibacteriota</taxon>
    </lineage>
</organism>
<dbReference type="PROSITE" id="PS50244">
    <property type="entry name" value="S5A_REDUCTASE"/>
    <property type="match status" value="1"/>
</dbReference>
<dbReference type="EMBL" id="PFET01000012">
    <property type="protein sequence ID" value="PJE75692.1"/>
    <property type="molecule type" value="Genomic_DNA"/>
</dbReference>
<feature type="transmembrane region" description="Helical" evidence="1">
    <location>
        <begin position="255"/>
        <end position="283"/>
    </location>
</feature>
<dbReference type="GO" id="GO:0016020">
    <property type="term" value="C:membrane"/>
    <property type="evidence" value="ECO:0007669"/>
    <property type="project" value="TreeGrafter"/>
</dbReference>
<dbReference type="Gene3D" id="1.20.120.1630">
    <property type="match status" value="1"/>
</dbReference>
<feature type="transmembrane region" description="Helical" evidence="1">
    <location>
        <begin position="195"/>
        <end position="213"/>
    </location>
</feature>
<dbReference type="InterPro" id="IPR010721">
    <property type="entry name" value="UstE-like"/>
</dbReference>
<dbReference type="PANTHER" id="PTHR32251">
    <property type="entry name" value="3-OXO-5-ALPHA-STEROID 4-DEHYDROGENASE"/>
    <property type="match status" value="1"/>
</dbReference>
<feature type="transmembrane region" description="Helical" evidence="1">
    <location>
        <begin position="100"/>
        <end position="131"/>
    </location>
</feature>
<protein>
    <submittedName>
        <fullName evidence="2">Steroid 5-alpha reductase</fullName>
    </submittedName>
</protein>
<feature type="transmembrane region" description="Helical" evidence="1">
    <location>
        <begin position="169"/>
        <end position="189"/>
    </location>
</feature>
<dbReference type="Pfam" id="PF06966">
    <property type="entry name" value="DUF1295"/>
    <property type="match status" value="1"/>
</dbReference>
<keyword evidence="1" id="KW-0812">Transmembrane</keyword>
<accession>A0A2M8LE12</accession>
<keyword evidence="1" id="KW-1133">Transmembrane helix</keyword>
<evidence type="ECO:0000256" key="1">
    <source>
        <dbReference type="SAM" id="Phobius"/>
    </source>
</evidence>
<dbReference type="Proteomes" id="UP000231152">
    <property type="component" value="Unassembled WGS sequence"/>
</dbReference>
<dbReference type="AlphaFoldDB" id="A0A2M8LE12"/>
<reference evidence="2 3" key="1">
    <citation type="submission" date="2017-09" db="EMBL/GenBank/DDBJ databases">
        <title>Depth-based differentiation of microbial function through sediment-hosted aquifers and enrichment of novel symbionts in the deep terrestrial subsurface.</title>
        <authorList>
            <person name="Probst A.J."/>
            <person name="Ladd B."/>
            <person name="Jarett J.K."/>
            <person name="Geller-Mcgrath D.E."/>
            <person name="Sieber C.M."/>
            <person name="Emerson J.B."/>
            <person name="Anantharaman K."/>
            <person name="Thomas B.C."/>
            <person name="Malmstrom R."/>
            <person name="Stieglmeier M."/>
            <person name="Klingl A."/>
            <person name="Woyke T."/>
            <person name="Ryan C.M."/>
            <person name="Banfield J.F."/>
        </authorList>
    </citation>
    <scope>NUCLEOTIDE SEQUENCE [LARGE SCALE GENOMIC DNA]</scope>
    <source>
        <strain evidence="2">CG10_big_fil_rev_8_21_14_0_10_48_11</strain>
    </source>
</reference>
<sequence length="318" mass="36172">MRSFLRRAIAAAVRWWSKVRFCRASSSVLRFGMRISCAYHSVRLTKAQFFYLAKRATMYSMFLVTALILAAIALLLYLHVAFLLAYLFKRNDIVDVAWGPGFLVVAMAGFISAGIHPAGVLIASMVALWALRLSWHIFNRLLKNPEDGRYQRWRIAWGRYATVRTWAQVFLLQGLLLFMVALPVAVVTADPVSSLLSIPLIVGSIIWLCGFLFETIADWQLSTFLGIPENRNHVLAKGLWRLSCHPNYFGEIVQWWGIGIIALGSPYGIVGFVGPLLITYLILKVSGVPLLEERYKDNQEYQQYKKTTNTILPWPQKR</sequence>
<name>A0A2M8LE12_9BACT</name>
<dbReference type="PANTHER" id="PTHR32251:SF17">
    <property type="entry name" value="STEROID 5-ALPHA REDUCTASE C-TERMINAL DOMAIN-CONTAINING PROTEIN"/>
    <property type="match status" value="1"/>
</dbReference>
<evidence type="ECO:0000313" key="3">
    <source>
        <dbReference type="Proteomes" id="UP000231152"/>
    </source>
</evidence>
<keyword evidence="1" id="KW-0472">Membrane</keyword>
<evidence type="ECO:0000313" key="2">
    <source>
        <dbReference type="EMBL" id="PJE75692.1"/>
    </source>
</evidence>
<gene>
    <name evidence="2" type="ORF">COV04_03790</name>
</gene>